<evidence type="ECO:0000313" key="3">
    <source>
        <dbReference type="Proteomes" id="UP001348149"/>
    </source>
</evidence>
<feature type="transmembrane region" description="Helical" evidence="1">
    <location>
        <begin position="33"/>
        <end position="53"/>
    </location>
</feature>
<keyword evidence="1" id="KW-1133">Transmembrane helix</keyword>
<organism evidence="2 3">
    <name type="scientific">Mesobacterium hydrothermale</name>
    <dbReference type="NCBI Taxonomy" id="3111907"/>
    <lineage>
        <taxon>Bacteria</taxon>
        <taxon>Pseudomonadati</taxon>
        <taxon>Pseudomonadota</taxon>
        <taxon>Alphaproteobacteria</taxon>
        <taxon>Rhodobacterales</taxon>
        <taxon>Roseobacteraceae</taxon>
        <taxon>Mesobacterium</taxon>
    </lineage>
</organism>
<feature type="transmembrane region" description="Helical" evidence="1">
    <location>
        <begin position="121"/>
        <end position="141"/>
    </location>
</feature>
<accession>A0ABU6HEA5</accession>
<dbReference type="EMBL" id="JAYLLH010000002">
    <property type="protein sequence ID" value="MEC3860200.1"/>
    <property type="molecule type" value="Genomic_DNA"/>
</dbReference>
<proteinExistence type="predicted"/>
<gene>
    <name evidence="2" type="ORF">VK792_02790</name>
</gene>
<keyword evidence="3" id="KW-1185">Reference proteome</keyword>
<dbReference type="InterPro" id="IPR047784">
    <property type="entry name" value="TrgA"/>
</dbReference>
<evidence type="ECO:0000313" key="2">
    <source>
        <dbReference type="EMBL" id="MEC3860200.1"/>
    </source>
</evidence>
<dbReference type="NCBIfam" id="NF033773">
    <property type="entry name" value="tellur_TrgA"/>
    <property type="match status" value="1"/>
</dbReference>
<protein>
    <submittedName>
        <fullName evidence="2">TrgA family protein</fullName>
    </submittedName>
</protein>
<feature type="transmembrane region" description="Helical" evidence="1">
    <location>
        <begin position="65"/>
        <end position="86"/>
    </location>
</feature>
<comment type="caution">
    <text evidence="2">The sequence shown here is derived from an EMBL/GenBank/DDBJ whole genome shotgun (WGS) entry which is preliminary data.</text>
</comment>
<dbReference type="RefSeq" id="WP_326295824.1">
    <property type="nucleotide sequence ID" value="NZ_JAYLLH010000002.1"/>
</dbReference>
<dbReference type="Proteomes" id="UP001348149">
    <property type="component" value="Unassembled WGS sequence"/>
</dbReference>
<sequence>MPTAARVVAGVLLAIVAFVASEAFKPLMHENTNFGYFSIVNAGIGLLVGWIVIGSRVGRGLTAGFNNGLTGAIALTFWCLFVHGSYKMVEDSFDRRFTDMLEAIASIFERMLEYGMIMLDVNVIAILLIGGVITGVLAEIASRLWK</sequence>
<name>A0ABU6HEA5_9RHOB</name>
<keyword evidence="1" id="KW-0812">Transmembrane</keyword>
<reference evidence="2 3" key="1">
    <citation type="submission" date="2024-01" db="EMBL/GenBank/DDBJ databases">
        <title>Mesobacterium rodlantinim sp. nov., isolated from shallow sea hydrothermal systems off Kueishantao Island.</title>
        <authorList>
            <person name="Su Z."/>
            <person name="Tang K."/>
        </authorList>
    </citation>
    <scope>NUCLEOTIDE SEQUENCE [LARGE SCALE GENOMIC DNA]</scope>
    <source>
        <strain evidence="2 3">TK19101</strain>
    </source>
</reference>
<evidence type="ECO:0000256" key="1">
    <source>
        <dbReference type="SAM" id="Phobius"/>
    </source>
</evidence>
<keyword evidence="1" id="KW-0472">Membrane</keyword>